<dbReference type="Proteomes" id="UP000004509">
    <property type="component" value="Unassembled WGS sequence"/>
</dbReference>
<name>C8PQG7_9SPIR</name>
<gene>
    <name evidence="1" type="ORF">TREVI0001_2071</name>
</gene>
<dbReference type="STRING" id="596324.TREVI0001_2071"/>
<organism evidence="1 2">
    <name type="scientific">Treponema vincentii ATCC 35580</name>
    <dbReference type="NCBI Taxonomy" id="596324"/>
    <lineage>
        <taxon>Bacteria</taxon>
        <taxon>Pseudomonadati</taxon>
        <taxon>Spirochaetota</taxon>
        <taxon>Spirochaetia</taxon>
        <taxon>Spirochaetales</taxon>
        <taxon>Treponemataceae</taxon>
        <taxon>Treponema</taxon>
    </lineage>
</organism>
<proteinExistence type="predicted"/>
<accession>C8PQG7</accession>
<reference evidence="1 2" key="1">
    <citation type="submission" date="2009-07" db="EMBL/GenBank/DDBJ databases">
        <authorList>
            <person name="Madupu R."/>
            <person name="Sebastian Y."/>
            <person name="Durkin A.S."/>
            <person name="Torralba M."/>
            <person name="Methe B."/>
            <person name="Sutton G.G."/>
            <person name="Strausberg R.L."/>
            <person name="Nelson K.E."/>
        </authorList>
    </citation>
    <scope>NUCLEOTIDE SEQUENCE [LARGE SCALE GENOMIC DNA]</scope>
    <source>
        <strain evidence="1 2">ATCC 35580</strain>
    </source>
</reference>
<sequence>MHKRYPDLAVFPFAAGYYFITEFFKRSFLRAFFFVNAAGLKGRPRLRI</sequence>
<comment type="caution">
    <text evidence="1">The sequence shown here is derived from an EMBL/GenBank/DDBJ whole genome shotgun (WGS) entry which is preliminary data.</text>
</comment>
<dbReference type="AlphaFoldDB" id="C8PQG7"/>
<evidence type="ECO:0000313" key="2">
    <source>
        <dbReference type="Proteomes" id="UP000004509"/>
    </source>
</evidence>
<evidence type="ECO:0000313" key="1">
    <source>
        <dbReference type="EMBL" id="EEV20322.1"/>
    </source>
</evidence>
<protein>
    <submittedName>
        <fullName evidence="1">Uncharacterized protein</fullName>
    </submittedName>
</protein>
<dbReference type="EMBL" id="ACYH01000037">
    <property type="protein sequence ID" value="EEV20322.1"/>
    <property type="molecule type" value="Genomic_DNA"/>
</dbReference>